<protein>
    <submittedName>
        <fullName evidence="2">Uncharacterized protein</fullName>
    </submittedName>
</protein>
<keyword evidence="3" id="KW-1185">Reference proteome</keyword>
<reference evidence="2 3" key="1">
    <citation type="submission" date="2019-10" db="EMBL/GenBank/DDBJ databases">
        <title>Assembly and Annotation for the nematode Trichostrongylus colubriformis.</title>
        <authorList>
            <person name="Martin J."/>
        </authorList>
    </citation>
    <scope>NUCLEOTIDE SEQUENCE [LARGE SCALE GENOMIC DNA]</scope>
    <source>
        <strain evidence="2">G859</strain>
        <tissue evidence="2">Whole worm</tissue>
    </source>
</reference>
<dbReference type="AlphaFoldDB" id="A0AAN8FU79"/>
<dbReference type="EMBL" id="WIXE01019152">
    <property type="protein sequence ID" value="KAK5970298.1"/>
    <property type="molecule type" value="Genomic_DNA"/>
</dbReference>
<name>A0AAN8FU79_TRICO</name>
<dbReference type="PROSITE" id="PS51257">
    <property type="entry name" value="PROKAR_LIPOPROTEIN"/>
    <property type="match status" value="1"/>
</dbReference>
<gene>
    <name evidence="2" type="ORF">GCK32_019584</name>
</gene>
<evidence type="ECO:0000313" key="2">
    <source>
        <dbReference type="EMBL" id="KAK5970298.1"/>
    </source>
</evidence>
<proteinExistence type="predicted"/>
<dbReference type="Proteomes" id="UP001331761">
    <property type="component" value="Unassembled WGS sequence"/>
</dbReference>
<keyword evidence="1" id="KW-0812">Transmembrane</keyword>
<evidence type="ECO:0000256" key="1">
    <source>
        <dbReference type="SAM" id="Phobius"/>
    </source>
</evidence>
<keyword evidence="1" id="KW-0472">Membrane</keyword>
<organism evidence="2 3">
    <name type="scientific">Trichostrongylus colubriformis</name>
    <name type="common">Black scour worm</name>
    <dbReference type="NCBI Taxonomy" id="6319"/>
    <lineage>
        <taxon>Eukaryota</taxon>
        <taxon>Metazoa</taxon>
        <taxon>Ecdysozoa</taxon>
        <taxon>Nematoda</taxon>
        <taxon>Chromadorea</taxon>
        <taxon>Rhabditida</taxon>
        <taxon>Rhabditina</taxon>
        <taxon>Rhabditomorpha</taxon>
        <taxon>Strongyloidea</taxon>
        <taxon>Trichostrongylidae</taxon>
        <taxon>Trichostrongylus</taxon>
    </lineage>
</organism>
<comment type="caution">
    <text evidence="2">The sequence shown here is derived from an EMBL/GenBank/DDBJ whole genome shotgun (WGS) entry which is preliminary data.</text>
</comment>
<keyword evidence="1" id="KW-1133">Transmembrane helix</keyword>
<evidence type="ECO:0000313" key="3">
    <source>
        <dbReference type="Proteomes" id="UP001331761"/>
    </source>
</evidence>
<accession>A0AAN8FU79</accession>
<feature type="transmembrane region" description="Helical" evidence="1">
    <location>
        <begin position="41"/>
        <end position="65"/>
    </location>
</feature>
<sequence>MKILMYLSIVLAATAFVSCLSFALSGKVLIAYPYWSQVCYSLVNVFLALSLNVTITIFMVVLNMVHLRSLPFHRFKIKTVLKSRAISDHRGASNAYFDQLSRSWKM</sequence>